<dbReference type="RefSeq" id="WP_109714626.1">
    <property type="nucleotide sequence ID" value="NZ_QGDS01000024.1"/>
</dbReference>
<dbReference type="InterPro" id="IPR003180">
    <property type="entry name" value="MPG"/>
</dbReference>
<evidence type="ECO:0000256" key="4">
    <source>
        <dbReference type="ARBA" id="ARBA00023204"/>
    </source>
</evidence>
<comment type="similarity">
    <text evidence="1 5">Belongs to the DNA glycosylase MPG family.</text>
</comment>
<dbReference type="InterPro" id="IPR011034">
    <property type="entry name" value="Formyl_transferase-like_C_sf"/>
</dbReference>
<organism evidence="6 7">
    <name type="scientific">Faecalicatena contorta</name>
    <dbReference type="NCBI Taxonomy" id="39482"/>
    <lineage>
        <taxon>Bacteria</taxon>
        <taxon>Bacillati</taxon>
        <taxon>Bacillota</taxon>
        <taxon>Clostridia</taxon>
        <taxon>Lachnospirales</taxon>
        <taxon>Lachnospiraceae</taxon>
        <taxon>Faecalicatena</taxon>
    </lineage>
</organism>
<reference evidence="7" key="1">
    <citation type="submission" date="2017-07" db="EMBL/GenBank/DDBJ databases">
        <authorList>
            <person name="Varghese N."/>
            <person name="Submissions S."/>
        </authorList>
    </citation>
    <scope>NUCLEOTIDE SEQUENCE [LARGE SCALE GENOMIC DNA]</scope>
    <source>
        <strain evidence="7">NLAE-zl-C134</strain>
    </source>
</reference>
<dbReference type="PANTHER" id="PTHR10429">
    <property type="entry name" value="DNA-3-METHYLADENINE GLYCOSYLASE"/>
    <property type="match status" value="1"/>
</dbReference>
<dbReference type="Gene3D" id="3.10.300.10">
    <property type="entry name" value="Methylpurine-DNA glycosylase (MPG)"/>
    <property type="match status" value="1"/>
</dbReference>
<evidence type="ECO:0000256" key="5">
    <source>
        <dbReference type="HAMAP-Rule" id="MF_00527"/>
    </source>
</evidence>
<dbReference type="SUPFAM" id="SSF50486">
    <property type="entry name" value="FMT C-terminal domain-like"/>
    <property type="match status" value="1"/>
</dbReference>
<dbReference type="CDD" id="cd00540">
    <property type="entry name" value="AAG"/>
    <property type="match status" value="1"/>
</dbReference>
<dbReference type="HAMAP" id="MF_00527">
    <property type="entry name" value="3MGH"/>
    <property type="match status" value="1"/>
</dbReference>
<dbReference type="GO" id="GO:0006284">
    <property type="term" value="P:base-excision repair"/>
    <property type="evidence" value="ECO:0007669"/>
    <property type="project" value="InterPro"/>
</dbReference>
<keyword evidence="4 5" id="KW-0234">DNA repair</keyword>
<dbReference type="PANTHER" id="PTHR10429:SF0">
    <property type="entry name" value="DNA-3-METHYLADENINE GLYCOSYLASE"/>
    <property type="match status" value="1"/>
</dbReference>
<dbReference type="FunFam" id="3.10.300.10:FF:000001">
    <property type="entry name" value="Putative 3-methyladenine DNA glycosylase"/>
    <property type="match status" value="1"/>
</dbReference>
<gene>
    <name evidence="6" type="ORF">SAMN05216529_12422</name>
</gene>
<evidence type="ECO:0000256" key="3">
    <source>
        <dbReference type="ARBA" id="ARBA00022801"/>
    </source>
</evidence>
<dbReference type="GO" id="GO:0003905">
    <property type="term" value="F:alkylbase DNA N-glycosylase activity"/>
    <property type="evidence" value="ECO:0007669"/>
    <property type="project" value="InterPro"/>
</dbReference>
<keyword evidence="7" id="KW-1185">Reference proteome</keyword>
<dbReference type="Pfam" id="PF02245">
    <property type="entry name" value="Pur_DNA_glyco"/>
    <property type="match status" value="1"/>
</dbReference>
<dbReference type="Proteomes" id="UP000254051">
    <property type="component" value="Unassembled WGS sequence"/>
</dbReference>
<evidence type="ECO:0000256" key="2">
    <source>
        <dbReference type="ARBA" id="ARBA00022763"/>
    </source>
</evidence>
<dbReference type="AlphaFoldDB" id="A0A315ZQS5"/>
<dbReference type="NCBIfam" id="TIGR00567">
    <property type="entry name" value="3mg"/>
    <property type="match status" value="1"/>
</dbReference>
<dbReference type="OrthoDB" id="9794313at2"/>
<accession>A0A315ZQS5</accession>
<proteinExistence type="inferred from homology"/>
<keyword evidence="2 5" id="KW-0227">DNA damage</keyword>
<sequence>MGKLPREFYNKDSLIVAKELLGKVLVHEVNGQKIFAKIVETEAYMGVEDKAAHSYGGRRTPRVEIMYGGPGFSYVYFIYGMYYCFNVVTREEGTPQAVLIRAVEPMGGIEFMAQNRFKKPHHELKKSQIIGLTNGPGKLCGAFLIDKDLNGEDLCGSKLYIEEGQEEEFAIVSCKRVGIPNTGEAKDYLWRFYIKDNKYVSVKDEKNVH</sequence>
<dbReference type="EC" id="3.2.2.-" evidence="5"/>
<keyword evidence="3 5" id="KW-0378">Hydrolase</keyword>
<name>A0A315ZQS5_9FIRM</name>
<dbReference type="InterPro" id="IPR036995">
    <property type="entry name" value="MPG_sf"/>
</dbReference>
<evidence type="ECO:0000313" key="7">
    <source>
        <dbReference type="Proteomes" id="UP000254051"/>
    </source>
</evidence>
<protein>
    <recommendedName>
        <fullName evidence="5">Putative 3-methyladenine DNA glycosylase</fullName>
        <ecNumber evidence="5">3.2.2.-</ecNumber>
    </recommendedName>
</protein>
<dbReference type="EMBL" id="UHJJ01000024">
    <property type="protein sequence ID" value="SUQ16226.1"/>
    <property type="molecule type" value="Genomic_DNA"/>
</dbReference>
<evidence type="ECO:0000313" key="6">
    <source>
        <dbReference type="EMBL" id="SUQ16226.1"/>
    </source>
</evidence>
<dbReference type="GO" id="GO:0003677">
    <property type="term" value="F:DNA binding"/>
    <property type="evidence" value="ECO:0007669"/>
    <property type="project" value="InterPro"/>
</dbReference>
<evidence type="ECO:0000256" key="1">
    <source>
        <dbReference type="ARBA" id="ARBA00009232"/>
    </source>
</evidence>
<dbReference type="NCBIfam" id="NF002003">
    <property type="entry name" value="PRK00802.1-3"/>
    <property type="match status" value="1"/>
</dbReference>
<dbReference type="NCBIfam" id="NF002001">
    <property type="entry name" value="PRK00802.1-1"/>
    <property type="match status" value="1"/>
</dbReference>